<evidence type="ECO:0000256" key="1">
    <source>
        <dbReference type="ARBA" id="ARBA00000900"/>
    </source>
</evidence>
<evidence type="ECO:0000256" key="6">
    <source>
        <dbReference type="ARBA" id="ARBA00022723"/>
    </source>
</evidence>
<gene>
    <name evidence="14" type="ORF">FOZ60_010693</name>
</gene>
<evidence type="ECO:0000256" key="12">
    <source>
        <dbReference type="SAM" id="MobiDB-lite"/>
    </source>
</evidence>
<dbReference type="Gene3D" id="3.30.40.10">
    <property type="entry name" value="Zinc/RING finger domain, C3HC4 (zinc finger)"/>
    <property type="match status" value="1"/>
</dbReference>
<dbReference type="Proteomes" id="UP000541610">
    <property type="component" value="Unassembled WGS sequence"/>
</dbReference>
<dbReference type="SMART" id="SM00184">
    <property type="entry name" value="RING"/>
    <property type="match status" value="1"/>
</dbReference>
<feature type="compositionally biased region" description="Low complexity" evidence="12">
    <location>
        <begin position="1"/>
        <end position="10"/>
    </location>
</feature>
<dbReference type="GO" id="GO:0016567">
    <property type="term" value="P:protein ubiquitination"/>
    <property type="evidence" value="ECO:0007669"/>
    <property type="project" value="UniProtKB-UniPathway"/>
</dbReference>
<evidence type="ECO:0000256" key="8">
    <source>
        <dbReference type="ARBA" id="ARBA00022786"/>
    </source>
</evidence>
<evidence type="ECO:0000256" key="11">
    <source>
        <dbReference type="PROSITE-ProRule" id="PRU00175"/>
    </source>
</evidence>
<dbReference type="GO" id="GO:0006511">
    <property type="term" value="P:ubiquitin-dependent protein catabolic process"/>
    <property type="evidence" value="ECO:0007669"/>
    <property type="project" value="InterPro"/>
</dbReference>
<feature type="region of interest" description="Disordered" evidence="12">
    <location>
        <begin position="412"/>
        <end position="433"/>
    </location>
</feature>
<evidence type="ECO:0000256" key="5">
    <source>
        <dbReference type="ARBA" id="ARBA00022679"/>
    </source>
</evidence>
<keyword evidence="9" id="KW-0862">Zinc</keyword>
<evidence type="ECO:0000256" key="10">
    <source>
        <dbReference type="ARBA" id="ARBA00023136"/>
    </source>
</evidence>
<comment type="pathway">
    <text evidence="3">Protein modification; protein ubiquitination.</text>
</comment>
<sequence>MSSSSSSSSSSPPPDPDKKTESSGSRNGSSNFECNICFDQATDPVVTRCGHLFCWSCLDQWLDRSGECPVCKAGVTRENVIPLYGRGGSEEHPVDPRKKPRARPKGERPPVQQRRNWFGWGGDSEGHAMKLRDHNFISILEPDSRSFLLYMRATTAGMSKMKMKVSTGTNWVRERSSKEFKVAEALMVDVYGDWKTESFPKPLPPDEAGPGGHDGHQRRYLWTDAFGVLNFISLSKGFPGRSSEFLGAAGKLIKTVHETLGTPRSIELPMLTDPDRPGYYKGLRIGKLHARASSDAGMKFDGMYWHYVDKWLFALIRYHQATRSAEALDDALRLVTNVHPYFCVPGQGVRWKLNADMKPIAGLEEAHPNHDAETAYIIYNVLDGLRPGQVDKEIADLTGPFRAYLQVADQHVSSKSDRQRSSLFPRSSRAPPSGDPLGYGLTWWTNQFLRGPMAERERAALVEMAPYAIDRRYAKSLPFRLYGALLGARISGVPSIVDACSDFIERLIPVEMSVGCGEVEHSAINKVMLAAALCPGEWAKREDDPSVG</sequence>
<comment type="caution">
    <text evidence="14">The sequence shown here is derived from an EMBL/GenBank/DDBJ whole genome shotgun (WGS) entry which is preliminary data.</text>
</comment>
<keyword evidence="5" id="KW-0808">Transferase</keyword>
<dbReference type="OrthoDB" id="302966at2759"/>
<evidence type="ECO:0000259" key="13">
    <source>
        <dbReference type="PROSITE" id="PS50089"/>
    </source>
</evidence>
<dbReference type="InterPro" id="IPR013083">
    <property type="entry name" value="Znf_RING/FYVE/PHD"/>
</dbReference>
<evidence type="ECO:0000256" key="3">
    <source>
        <dbReference type="ARBA" id="ARBA00004906"/>
    </source>
</evidence>
<keyword evidence="8" id="KW-0833">Ubl conjugation pathway</keyword>
<keyword evidence="6" id="KW-0479">Metal-binding</keyword>
<name>A0A7J6PDR2_PEROL</name>
<dbReference type="EC" id="2.3.2.27" evidence="4"/>
<feature type="region of interest" description="Disordered" evidence="12">
    <location>
        <begin position="1"/>
        <end position="28"/>
    </location>
</feature>
<keyword evidence="7 11" id="KW-0863">Zinc-finger</keyword>
<feature type="region of interest" description="Disordered" evidence="12">
    <location>
        <begin position="83"/>
        <end position="118"/>
    </location>
</feature>
<proteinExistence type="predicted"/>
<evidence type="ECO:0000256" key="2">
    <source>
        <dbReference type="ARBA" id="ARBA00004308"/>
    </source>
</evidence>
<dbReference type="InterPro" id="IPR017907">
    <property type="entry name" value="Znf_RING_CS"/>
</dbReference>
<feature type="domain" description="RING-type" evidence="13">
    <location>
        <begin position="34"/>
        <end position="72"/>
    </location>
</feature>
<evidence type="ECO:0000256" key="7">
    <source>
        <dbReference type="ARBA" id="ARBA00022771"/>
    </source>
</evidence>
<comment type="catalytic activity">
    <reaction evidence="1">
        <text>S-ubiquitinyl-[E2 ubiquitin-conjugating enzyme]-L-cysteine + [acceptor protein]-L-lysine = [E2 ubiquitin-conjugating enzyme]-L-cysteine + N(6)-ubiquitinyl-[acceptor protein]-L-lysine.</text>
        <dbReference type="EC" id="2.3.2.27"/>
    </reaction>
</comment>
<evidence type="ECO:0000256" key="9">
    <source>
        <dbReference type="ARBA" id="ARBA00022833"/>
    </source>
</evidence>
<protein>
    <recommendedName>
        <fullName evidence="4">RING-type E3 ubiquitin transferase</fullName>
        <ecNumber evidence="4">2.3.2.27</ecNumber>
    </recommendedName>
</protein>
<comment type="subcellular location">
    <subcellularLocation>
        <location evidence="2">Endomembrane system</location>
    </subcellularLocation>
</comment>
<accession>A0A7J6PDR2</accession>
<dbReference type="GO" id="GO:0008270">
    <property type="term" value="F:zinc ion binding"/>
    <property type="evidence" value="ECO:0007669"/>
    <property type="project" value="UniProtKB-KW"/>
</dbReference>
<dbReference type="PROSITE" id="PS50089">
    <property type="entry name" value="ZF_RING_2"/>
    <property type="match status" value="1"/>
</dbReference>
<dbReference type="Pfam" id="PF13923">
    <property type="entry name" value="zf-C3HC4_2"/>
    <property type="match status" value="1"/>
</dbReference>
<dbReference type="PROSITE" id="PS00518">
    <property type="entry name" value="ZF_RING_1"/>
    <property type="match status" value="1"/>
</dbReference>
<organism evidence="14 15">
    <name type="scientific">Perkinsus olseni</name>
    <name type="common">Perkinsus atlanticus</name>
    <dbReference type="NCBI Taxonomy" id="32597"/>
    <lineage>
        <taxon>Eukaryota</taxon>
        <taxon>Sar</taxon>
        <taxon>Alveolata</taxon>
        <taxon>Perkinsozoa</taxon>
        <taxon>Perkinsea</taxon>
        <taxon>Perkinsida</taxon>
        <taxon>Perkinsidae</taxon>
        <taxon>Perkinsus</taxon>
    </lineage>
</organism>
<dbReference type="InterPro" id="IPR045103">
    <property type="entry name" value="RNF5/RNF185-like"/>
</dbReference>
<reference evidence="14 15" key="1">
    <citation type="submission" date="2020-04" db="EMBL/GenBank/DDBJ databases">
        <title>Perkinsus olseni comparative genomics.</title>
        <authorList>
            <person name="Bogema D.R."/>
        </authorList>
    </citation>
    <scope>NUCLEOTIDE SEQUENCE [LARGE SCALE GENOMIC DNA]</scope>
    <source>
        <strain evidence="14">00978-12</strain>
    </source>
</reference>
<evidence type="ECO:0000313" key="15">
    <source>
        <dbReference type="Proteomes" id="UP000541610"/>
    </source>
</evidence>
<dbReference type="CDD" id="cd16534">
    <property type="entry name" value="RING-HC_RNF5-like"/>
    <property type="match status" value="1"/>
</dbReference>
<dbReference type="AlphaFoldDB" id="A0A7J6PDR2"/>
<evidence type="ECO:0000256" key="4">
    <source>
        <dbReference type="ARBA" id="ARBA00012483"/>
    </source>
</evidence>
<dbReference type="PANTHER" id="PTHR12313">
    <property type="entry name" value="E3 UBIQUITIN-PROTEIN LIGASE RNF5-RELATED"/>
    <property type="match status" value="1"/>
</dbReference>
<dbReference type="InterPro" id="IPR001841">
    <property type="entry name" value="Znf_RING"/>
</dbReference>
<dbReference type="UniPathway" id="UPA00143"/>
<keyword evidence="10" id="KW-0472">Membrane</keyword>
<feature type="compositionally biased region" description="Basic and acidic residues" evidence="12">
    <location>
        <begin position="88"/>
        <end position="97"/>
    </location>
</feature>
<dbReference type="SUPFAM" id="SSF57850">
    <property type="entry name" value="RING/U-box"/>
    <property type="match status" value="1"/>
</dbReference>
<dbReference type="GO" id="GO:0005783">
    <property type="term" value="C:endoplasmic reticulum"/>
    <property type="evidence" value="ECO:0007669"/>
    <property type="project" value="InterPro"/>
</dbReference>
<dbReference type="GO" id="GO:0061630">
    <property type="term" value="F:ubiquitin protein ligase activity"/>
    <property type="evidence" value="ECO:0007669"/>
    <property type="project" value="UniProtKB-EC"/>
</dbReference>
<evidence type="ECO:0000313" key="14">
    <source>
        <dbReference type="EMBL" id="KAF4693511.1"/>
    </source>
</evidence>
<dbReference type="EMBL" id="JABANP010000044">
    <property type="protein sequence ID" value="KAF4693511.1"/>
    <property type="molecule type" value="Genomic_DNA"/>
</dbReference>